<evidence type="ECO:0000313" key="1">
    <source>
        <dbReference type="EMBL" id="BBP44613.1"/>
    </source>
</evidence>
<evidence type="ECO:0000313" key="2">
    <source>
        <dbReference type="Proteomes" id="UP000501466"/>
    </source>
</evidence>
<gene>
    <name evidence="1" type="ORF">THMIRHAT_23590</name>
</gene>
<dbReference type="EMBL" id="AP021888">
    <property type="protein sequence ID" value="BBP44613.1"/>
    <property type="molecule type" value="Genomic_DNA"/>
</dbReference>
<accession>A0A6F8PR58</accession>
<proteinExistence type="predicted"/>
<protein>
    <submittedName>
        <fullName evidence="1">Uncharacterized protein</fullName>
    </submittedName>
</protein>
<dbReference type="Proteomes" id="UP000501466">
    <property type="component" value="Chromosome"/>
</dbReference>
<reference evidence="2" key="1">
    <citation type="submission" date="2019-11" db="EMBL/GenBank/DDBJ databases">
        <title>Isolation and characterization of two novel species in the genus Thiomicrorhabdus.</title>
        <authorList>
            <person name="Mochizuki J."/>
            <person name="Kojima H."/>
            <person name="Fukui M."/>
        </authorList>
    </citation>
    <scope>NUCLEOTIDE SEQUENCE [LARGE SCALE GENOMIC DNA]</scope>
    <source>
        <strain evidence="2">AkT22</strain>
    </source>
</reference>
<dbReference type="KEGG" id="tzo:THMIRHAT_23590"/>
<keyword evidence="2" id="KW-1185">Reference proteome</keyword>
<organism evidence="1 2">
    <name type="scientific">Thiosulfativibrio zosterae</name>
    <dbReference type="NCBI Taxonomy" id="2675053"/>
    <lineage>
        <taxon>Bacteria</taxon>
        <taxon>Pseudomonadati</taxon>
        <taxon>Pseudomonadota</taxon>
        <taxon>Gammaproteobacteria</taxon>
        <taxon>Thiotrichales</taxon>
        <taxon>Piscirickettsiaceae</taxon>
        <taxon>Thiosulfativibrio</taxon>
    </lineage>
</organism>
<name>A0A6F8PR58_9GAMM</name>
<dbReference type="AlphaFoldDB" id="A0A6F8PR58"/>
<sequence length="108" mass="11805">MHLSYEKLGTDHPMYGKVEYIVMDEQTPVCYKTATGYLSLDASASPTQSGVSAADIETTPLYVLSFSINGDAEEMTFSSKAQLEKTKAAYEAKGFVKDIKTTVYQTVA</sequence>
<dbReference type="RefSeq" id="WP_173292320.1">
    <property type="nucleotide sequence ID" value="NZ_AP021888.1"/>
</dbReference>